<dbReference type="CDD" id="cd20001">
    <property type="entry name" value="PBP1_LsrB_Quorum_Sensing-like"/>
    <property type="match status" value="1"/>
</dbReference>
<evidence type="ECO:0000313" key="4">
    <source>
        <dbReference type="EMBL" id="CAB4576309.1"/>
    </source>
</evidence>
<comment type="subcellular location">
    <subcellularLocation>
        <location evidence="1">Cell envelope</location>
    </subcellularLocation>
</comment>
<dbReference type="InterPro" id="IPR028082">
    <property type="entry name" value="Peripla_BP_I"/>
</dbReference>
<dbReference type="PANTHER" id="PTHR30036">
    <property type="entry name" value="D-XYLOSE-BINDING PERIPLASMIC PROTEIN"/>
    <property type="match status" value="1"/>
</dbReference>
<gene>
    <name evidence="4" type="ORF">UFOPK1684_01064</name>
    <name evidence="5" type="ORF">UFOPK2158_00187</name>
</gene>
<evidence type="ECO:0000256" key="2">
    <source>
        <dbReference type="ARBA" id="ARBA00007639"/>
    </source>
</evidence>
<dbReference type="PANTHER" id="PTHR30036:SF7">
    <property type="entry name" value="ABC TRANSPORTER PERIPLASMIC-BINDING PROTEIN YPHF"/>
    <property type="match status" value="1"/>
</dbReference>
<dbReference type="GO" id="GO:0030288">
    <property type="term" value="C:outer membrane-bounded periplasmic space"/>
    <property type="evidence" value="ECO:0007669"/>
    <property type="project" value="TreeGrafter"/>
</dbReference>
<proteinExistence type="inferred from homology"/>
<dbReference type="InterPro" id="IPR050555">
    <property type="entry name" value="Bact_Solute-Bind_Prot2"/>
</dbReference>
<dbReference type="PROSITE" id="PS51257">
    <property type="entry name" value="PROKAR_LIPOPROTEIN"/>
    <property type="match status" value="1"/>
</dbReference>
<accession>A0A6J6ELN1</accession>
<reference evidence="4" key="1">
    <citation type="submission" date="2020-05" db="EMBL/GenBank/DDBJ databases">
        <authorList>
            <person name="Chiriac C."/>
            <person name="Salcher M."/>
            <person name="Ghai R."/>
            <person name="Kavagutti S V."/>
        </authorList>
    </citation>
    <scope>NUCLEOTIDE SEQUENCE</scope>
</reference>
<sequence>MKKTKYGVALAATALVLSACAGGAAETEVAAEAPAEETAASSDLRFVNVVKLTGVGWFDRMDEGIVAFASETGIDATQTGADDASPEKQVRIVEDLIAQGVNAITVVPNSPESLEGVFQKARDAGIIIVTHEASAQKNADANIEAFDNAAYGATIMDNLAECMGGEGEYVAFVGQVTAASHMEWVAGALAQAEAEYPGVVRMEEPLESKEDANVAYEQTKELLKKYPNLKGIQGSSANDVVGVGQAIEELGLQDSVCVMGTSLPSMAGKYLETGAIDKIFFWDPAVAGQAMMKIAQLLADGGSLSAGTDLGLTGYENLQQSATTATSWYGEAWVIVDMANIADYPF</sequence>
<dbReference type="Gene3D" id="3.40.50.2300">
    <property type="match status" value="2"/>
</dbReference>
<name>A0A6J6ELN1_9ZZZZ</name>
<comment type="similarity">
    <text evidence="2">Belongs to the bacterial solute-binding protein 2 family.</text>
</comment>
<evidence type="ECO:0000259" key="3">
    <source>
        <dbReference type="Pfam" id="PF13407"/>
    </source>
</evidence>
<dbReference type="InterPro" id="IPR025997">
    <property type="entry name" value="SBP_2_dom"/>
</dbReference>
<protein>
    <submittedName>
        <fullName evidence="4">Unannotated protein</fullName>
    </submittedName>
</protein>
<evidence type="ECO:0000256" key="1">
    <source>
        <dbReference type="ARBA" id="ARBA00004196"/>
    </source>
</evidence>
<dbReference type="AlphaFoldDB" id="A0A6J6ELN1"/>
<feature type="domain" description="Periplasmic binding protein" evidence="3">
    <location>
        <begin position="47"/>
        <end position="301"/>
    </location>
</feature>
<dbReference type="GO" id="GO:0030246">
    <property type="term" value="F:carbohydrate binding"/>
    <property type="evidence" value="ECO:0007669"/>
    <property type="project" value="TreeGrafter"/>
</dbReference>
<organism evidence="4">
    <name type="scientific">freshwater metagenome</name>
    <dbReference type="NCBI Taxonomy" id="449393"/>
    <lineage>
        <taxon>unclassified sequences</taxon>
        <taxon>metagenomes</taxon>
        <taxon>ecological metagenomes</taxon>
    </lineage>
</organism>
<dbReference type="Pfam" id="PF13407">
    <property type="entry name" value="Peripla_BP_4"/>
    <property type="match status" value="1"/>
</dbReference>
<dbReference type="SUPFAM" id="SSF53822">
    <property type="entry name" value="Periplasmic binding protein-like I"/>
    <property type="match status" value="1"/>
</dbReference>
<dbReference type="EMBL" id="CAEZTM010000052">
    <property type="protein sequence ID" value="CAB4576309.1"/>
    <property type="molecule type" value="Genomic_DNA"/>
</dbReference>
<dbReference type="EMBL" id="CAEZVY010000011">
    <property type="protein sequence ID" value="CAB4636067.1"/>
    <property type="molecule type" value="Genomic_DNA"/>
</dbReference>
<evidence type="ECO:0000313" key="5">
    <source>
        <dbReference type="EMBL" id="CAB4636067.1"/>
    </source>
</evidence>